<proteinExistence type="predicted"/>
<dbReference type="Gene3D" id="2.60.40.10">
    <property type="entry name" value="Immunoglobulins"/>
    <property type="match status" value="1"/>
</dbReference>
<dbReference type="Proteomes" id="UP000178851">
    <property type="component" value="Unassembled WGS sequence"/>
</dbReference>
<gene>
    <name evidence="2" type="ORF">A2627_03455</name>
</gene>
<dbReference type="InterPro" id="IPR013783">
    <property type="entry name" value="Ig-like_fold"/>
</dbReference>
<feature type="region of interest" description="Disordered" evidence="1">
    <location>
        <begin position="143"/>
        <end position="162"/>
    </location>
</feature>
<dbReference type="AlphaFoldDB" id="A0A1F7YB75"/>
<evidence type="ECO:0000256" key="1">
    <source>
        <dbReference type="SAM" id="MobiDB-lite"/>
    </source>
</evidence>
<comment type="caution">
    <text evidence="2">The sequence shown here is derived from an EMBL/GenBank/DDBJ whole genome shotgun (WGS) entry which is preliminary data.</text>
</comment>
<accession>A0A1F7YB75</accession>
<sequence>MRKEVLFAIVAGGLVGLIIAFGVWRANKAISSKPAEKIAVEATPEEQATATPKPETGLVIASPEDQTVIVETPVTISGLSRSNSIIAILGEEKDYVIQNESNGEFKVDLDLVPGVNQIKIISFDKDGQKTEKNLNLVYSSEFSKTSATGSPPPSPAVTGADSVREKVKEKVEEKLKNPKAYIGTITDITATTVQIRSSAGEIQQVSVDKDLTTFIEIDKNKVSKEVKFTDLAIGDFIVAMGYKNGNEVLAARRVIITPVIKLTERTAVYGTVLTNAKNKITTKNTGSQNVTTIEPDNPVNITEDANATVVKIKLTRISEGNVIVAIGTTTGTSFLARRIHVLSPTPNP</sequence>
<protein>
    <recommendedName>
        <fullName evidence="4">DUF5666 domain-containing protein</fullName>
    </recommendedName>
</protein>
<evidence type="ECO:0000313" key="2">
    <source>
        <dbReference type="EMBL" id="OGM24553.1"/>
    </source>
</evidence>
<dbReference type="EMBL" id="MGGI01000027">
    <property type="protein sequence ID" value="OGM24553.1"/>
    <property type="molecule type" value="Genomic_DNA"/>
</dbReference>
<evidence type="ECO:0000313" key="3">
    <source>
        <dbReference type="Proteomes" id="UP000178851"/>
    </source>
</evidence>
<organism evidence="2 3">
    <name type="scientific">Candidatus Woesebacteria bacterium RIFCSPHIGHO2_01_FULL_39_28</name>
    <dbReference type="NCBI Taxonomy" id="1802496"/>
    <lineage>
        <taxon>Bacteria</taxon>
        <taxon>Candidatus Woeseibacteriota</taxon>
    </lineage>
</organism>
<reference evidence="2 3" key="1">
    <citation type="journal article" date="2016" name="Nat. Commun.">
        <title>Thousands of microbial genomes shed light on interconnected biogeochemical processes in an aquifer system.</title>
        <authorList>
            <person name="Anantharaman K."/>
            <person name="Brown C.T."/>
            <person name="Hug L.A."/>
            <person name="Sharon I."/>
            <person name="Castelle C.J."/>
            <person name="Probst A.J."/>
            <person name="Thomas B.C."/>
            <person name="Singh A."/>
            <person name="Wilkins M.J."/>
            <person name="Karaoz U."/>
            <person name="Brodie E.L."/>
            <person name="Williams K.H."/>
            <person name="Hubbard S.S."/>
            <person name="Banfield J.F."/>
        </authorList>
    </citation>
    <scope>NUCLEOTIDE SEQUENCE [LARGE SCALE GENOMIC DNA]</scope>
</reference>
<name>A0A1F7YB75_9BACT</name>
<evidence type="ECO:0008006" key="4">
    <source>
        <dbReference type="Google" id="ProtNLM"/>
    </source>
</evidence>